<sequence length="105" mass="11422">MAGWAKAPDFADRPDRRAEVRAQTVVDKHHYLENGLTPIACRACGTKVLVRKASSHQKSVQWTTDPAEHCPVFKAMSGGLGRPDSCPNLEQAIEQAVDDGVLPVD</sequence>
<comment type="caution">
    <text evidence="1">The sequence shown here is derived from an EMBL/GenBank/DDBJ whole genome shotgun (WGS) entry which is preliminary data.</text>
</comment>
<dbReference type="EMBL" id="QQAZ01000009">
    <property type="protein sequence ID" value="RDI47206.1"/>
    <property type="molecule type" value="Genomic_DNA"/>
</dbReference>
<dbReference type="AlphaFoldDB" id="A0A370GVC4"/>
<accession>A0A370GVC4</accession>
<protein>
    <submittedName>
        <fullName evidence="1">Uncharacterized protein</fullName>
    </submittedName>
</protein>
<proteinExistence type="predicted"/>
<dbReference type="RefSeq" id="WP_068022475.1">
    <property type="nucleotide sequence ID" value="NZ_QQAZ01000009.1"/>
</dbReference>
<dbReference type="STRING" id="1210089.GCA_001613165_04350"/>
<name>A0A370GVC4_9NOCA</name>
<keyword evidence="2" id="KW-1185">Reference proteome</keyword>
<dbReference type="OrthoDB" id="4554341at2"/>
<evidence type="ECO:0000313" key="1">
    <source>
        <dbReference type="EMBL" id="RDI47206.1"/>
    </source>
</evidence>
<reference evidence="1 2" key="1">
    <citation type="submission" date="2018-07" db="EMBL/GenBank/DDBJ databases">
        <title>Genomic Encyclopedia of Type Strains, Phase IV (KMG-IV): sequencing the most valuable type-strain genomes for metagenomic binning, comparative biology and taxonomic classification.</title>
        <authorList>
            <person name="Goeker M."/>
        </authorList>
    </citation>
    <scope>NUCLEOTIDE SEQUENCE [LARGE SCALE GENOMIC DNA]</scope>
    <source>
        <strain evidence="1 2">DSM 44952</strain>
    </source>
</reference>
<gene>
    <name evidence="1" type="ORF">DFR68_109205</name>
</gene>
<evidence type="ECO:0000313" key="2">
    <source>
        <dbReference type="Proteomes" id="UP000255355"/>
    </source>
</evidence>
<dbReference type="Proteomes" id="UP000255355">
    <property type="component" value="Unassembled WGS sequence"/>
</dbReference>
<organism evidence="1 2">
    <name type="scientific">Nocardia mexicana</name>
    <dbReference type="NCBI Taxonomy" id="279262"/>
    <lineage>
        <taxon>Bacteria</taxon>
        <taxon>Bacillati</taxon>
        <taxon>Actinomycetota</taxon>
        <taxon>Actinomycetes</taxon>
        <taxon>Mycobacteriales</taxon>
        <taxon>Nocardiaceae</taxon>
        <taxon>Nocardia</taxon>
    </lineage>
</organism>